<reference evidence="2 3" key="1">
    <citation type="journal article" date="2007" name="Nature">
        <title>Evolution of genes and genomes on the Drosophila phylogeny.</title>
        <authorList>
            <consortium name="Drosophila 12 Genomes Consortium"/>
            <person name="Clark A.G."/>
            <person name="Eisen M.B."/>
            <person name="Smith D.R."/>
            <person name="Bergman C.M."/>
            <person name="Oliver B."/>
            <person name="Markow T.A."/>
            <person name="Kaufman T.C."/>
            <person name="Kellis M."/>
            <person name="Gelbart W."/>
            <person name="Iyer V.N."/>
            <person name="Pollard D.A."/>
            <person name="Sackton T.B."/>
            <person name="Larracuente A.M."/>
            <person name="Singh N.D."/>
            <person name="Abad J.P."/>
            <person name="Abt D.N."/>
            <person name="Adryan B."/>
            <person name="Aguade M."/>
            <person name="Akashi H."/>
            <person name="Anderson W.W."/>
            <person name="Aquadro C.F."/>
            <person name="Ardell D.H."/>
            <person name="Arguello R."/>
            <person name="Artieri C.G."/>
            <person name="Barbash D.A."/>
            <person name="Barker D."/>
            <person name="Barsanti P."/>
            <person name="Batterham P."/>
            <person name="Batzoglou S."/>
            <person name="Begun D."/>
            <person name="Bhutkar A."/>
            <person name="Blanco E."/>
            <person name="Bosak S.A."/>
            <person name="Bradley R.K."/>
            <person name="Brand A.D."/>
            <person name="Brent M.R."/>
            <person name="Brooks A.N."/>
            <person name="Brown R.H."/>
            <person name="Butlin R.K."/>
            <person name="Caggese C."/>
            <person name="Calvi B.R."/>
            <person name="Bernardo de Carvalho A."/>
            <person name="Caspi A."/>
            <person name="Castrezana S."/>
            <person name="Celniker S.E."/>
            <person name="Chang J.L."/>
            <person name="Chapple C."/>
            <person name="Chatterji S."/>
            <person name="Chinwalla A."/>
            <person name="Civetta A."/>
            <person name="Clifton S.W."/>
            <person name="Comeron J.M."/>
            <person name="Costello J.C."/>
            <person name="Coyne J.A."/>
            <person name="Daub J."/>
            <person name="David R.G."/>
            <person name="Delcher A.L."/>
            <person name="Delehaunty K."/>
            <person name="Do C.B."/>
            <person name="Ebling H."/>
            <person name="Edwards K."/>
            <person name="Eickbush T."/>
            <person name="Evans J.D."/>
            <person name="Filipski A."/>
            <person name="Findeiss S."/>
            <person name="Freyhult E."/>
            <person name="Fulton L."/>
            <person name="Fulton R."/>
            <person name="Garcia A.C."/>
            <person name="Gardiner A."/>
            <person name="Garfield D.A."/>
            <person name="Garvin B.E."/>
            <person name="Gibson G."/>
            <person name="Gilbert D."/>
            <person name="Gnerre S."/>
            <person name="Godfrey J."/>
            <person name="Good R."/>
            <person name="Gotea V."/>
            <person name="Gravely B."/>
            <person name="Greenberg A.J."/>
            <person name="Griffiths-Jones S."/>
            <person name="Gross S."/>
            <person name="Guigo R."/>
            <person name="Gustafson E.A."/>
            <person name="Haerty W."/>
            <person name="Hahn M.W."/>
            <person name="Halligan D.L."/>
            <person name="Halpern A.L."/>
            <person name="Halter G.M."/>
            <person name="Han M.V."/>
            <person name="Heger A."/>
            <person name="Hillier L."/>
            <person name="Hinrichs A.S."/>
            <person name="Holmes I."/>
            <person name="Hoskins R.A."/>
            <person name="Hubisz M.J."/>
            <person name="Hultmark D."/>
            <person name="Huntley M.A."/>
            <person name="Jaffe D.B."/>
            <person name="Jagadeeshan S."/>
            <person name="Jeck W.R."/>
            <person name="Johnson J."/>
            <person name="Jones C.D."/>
            <person name="Jordan W.C."/>
            <person name="Karpen G.H."/>
            <person name="Kataoka E."/>
            <person name="Keightley P.D."/>
            <person name="Kheradpour P."/>
            <person name="Kirkness E.F."/>
            <person name="Koerich L.B."/>
            <person name="Kristiansen K."/>
            <person name="Kudrna D."/>
            <person name="Kulathinal R.J."/>
            <person name="Kumar S."/>
            <person name="Kwok R."/>
            <person name="Lander E."/>
            <person name="Langley C.H."/>
            <person name="Lapoint R."/>
            <person name="Lazzaro B.P."/>
            <person name="Lee S.J."/>
            <person name="Levesque L."/>
            <person name="Li R."/>
            <person name="Lin C.F."/>
            <person name="Lin M.F."/>
            <person name="Lindblad-Toh K."/>
            <person name="Llopart A."/>
            <person name="Long M."/>
            <person name="Low L."/>
            <person name="Lozovsky E."/>
            <person name="Lu J."/>
            <person name="Luo M."/>
            <person name="Machado C.A."/>
            <person name="Makalowski W."/>
            <person name="Marzo M."/>
            <person name="Matsuda M."/>
            <person name="Matzkin L."/>
            <person name="McAllister B."/>
            <person name="McBride C.S."/>
            <person name="McKernan B."/>
            <person name="McKernan K."/>
            <person name="Mendez-Lago M."/>
            <person name="Minx P."/>
            <person name="Mollenhauer M.U."/>
            <person name="Montooth K."/>
            <person name="Mount S.M."/>
            <person name="Mu X."/>
            <person name="Myers E."/>
            <person name="Negre B."/>
            <person name="Newfeld S."/>
            <person name="Nielsen R."/>
            <person name="Noor M.A."/>
            <person name="O'Grady P."/>
            <person name="Pachter L."/>
            <person name="Papaceit M."/>
            <person name="Parisi M.J."/>
            <person name="Parisi M."/>
            <person name="Parts L."/>
            <person name="Pedersen J.S."/>
            <person name="Pesole G."/>
            <person name="Phillippy A.M."/>
            <person name="Ponting C.P."/>
            <person name="Pop M."/>
            <person name="Porcelli D."/>
            <person name="Powell J.R."/>
            <person name="Prohaska S."/>
            <person name="Pruitt K."/>
            <person name="Puig M."/>
            <person name="Quesneville H."/>
            <person name="Ram K.R."/>
            <person name="Rand D."/>
            <person name="Rasmussen M.D."/>
            <person name="Reed L.K."/>
            <person name="Reenan R."/>
            <person name="Reily A."/>
            <person name="Remington K.A."/>
            <person name="Rieger T.T."/>
            <person name="Ritchie M.G."/>
            <person name="Robin C."/>
            <person name="Rogers Y.H."/>
            <person name="Rohde C."/>
            <person name="Rozas J."/>
            <person name="Rubenfield M.J."/>
            <person name="Ruiz A."/>
            <person name="Russo S."/>
            <person name="Salzberg S.L."/>
            <person name="Sanchez-Gracia A."/>
            <person name="Saranga D.J."/>
            <person name="Sato H."/>
            <person name="Schaeffer S.W."/>
            <person name="Schatz M.C."/>
            <person name="Schlenke T."/>
            <person name="Schwartz R."/>
            <person name="Segarra C."/>
            <person name="Singh R.S."/>
            <person name="Sirot L."/>
            <person name="Sirota M."/>
            <person name="Sisneros N.B."/>
            <person name="Smith C.D."/>
            <person name="Smith T.F."/>
            <person name="Spieth J."/>
            <person name="Stage D.E."/>
            <person name="Stark A."/>
            <person name="Stephan W."/>
            <person name="Strausberg R.L."/>
            <person name="Strempel S."/>
            <person name="Sturgill D."/>
            <person name="Sutton G."/>
            <person name="Sutton G.G."/>
            <person name="Tao W."/>
            <person name="Teichmann S."/>
            <person name="Tobari Y.N."/>
            <person name="Tomimura Y."/>
            <person name="Tsolas J.M."/>
            <person name="Valente V.L."/>
            <person name="Venter E."/>
            <person name="Venter J.C."/>
            <person name="Vicario S."/>
            <person name="Vieira F.G."/>
            <person name="Vilella A.J."/>
            <person name="Villasante A."/>
            <person name="Walenz B."/>
            <person name="Wang J."/>
            <person name="Wasserman M."/>
            <person name="Watts T."/>
            <person name="Wilson D."/>
            <person name="Wilson R.K."/>
            <person name="Wing R.A."/>
            <person name="Wolfner M.F."/>
            <person name="Wong A."/>
            <person name="Wong G.K."/>
            <person name="Wu C.I."/>
            <person name="Wu G."/>
            <person name="Yamamoto D."/>
            <person name="Yang H.P."/>
            <person name="Yang S.P."/>
            <person name="Yorke J.A."/>
            <person name="Yoshida K."/>
            <person name="Zdobnov E."/>
            <person name="Zhang P."/>
            <person name="Zhang Y."/>
            <person name="Zimin A.V."/>
            <person name="Baldwin J."/>
            <person name="Abdouelleil A."/>
            <person name="Abdulkadir J."/>
            <person name="Abebe A."/>
            <person name="Abera B."/>
            <person name="Abreu J."/>
            <person name="Acer S.C."/>
            <person name="Aftuck L."/>
            <person name="Alexander A."/>
            <person name="An P."/>
            <person name="Anderson E."/>
            <person name="Anderson S."/>
            <person name="Arachi H."/>
            <person name="Azer M."/>
            <person name="Bachantsang P."/>
            <person name="Barry A."/>
            <person name="Bayul T."/>
            <person name="Berlin A."/>
            <person name="Bessette D."/>
            <person name="Bloom T."/>
            <person name="Blye J."/>
            <person name="Boguslavskiy L."/>
            <person name="Bonnet C."/>
            <person name="Boukhgalter B."/>
            <person name="Bourzgui I."/>
            <person name="Brown A."/>
            <person name="Cahill P."/>
            <person name="Channer S."/>
            <person name="Cheshatsang Y."/>
            <person name="Chuda L."/>
            <person name="Citroen M."/>
            <person name="Collymore A."/>
            <person name="Cooke P."/>
            <person name="Costello M."/>
            <person name="D'Aco K."/>
            <person name="Daza R."/>
            <person name="De Haan G."/>
            <person name="DeGray S."/>
            <person name="DeMaso C."/>
            <person name="Dhargay N."/>
            <person name="Dooley K."/>
            <person name="Dooley E."/>
            <person name="Doricent M."/>
            <person name="Dorje P."/>
            <person name="Dorjee K."/>
            <person name="Dupes A."/>
            <person name="Elong R."/>
            <person name="Falk J."/>
            <person name="Farina A."/>
            <person name="Faro S."/>
            <person name="Ferguson D."/>
            <person name="Fisher S."/>
            <person name="Foley C.D."/>
            <person name="Franke A."/>
            <person name="Friedrich D."/>
            <person name="Gadbois L."/>
            <person name="Gearin G."/>
            <person name="Gearin C.R."/>
            <person name="Giannoukos G."/>
            <person name="Goode T."/>
            <person name="Graham J."/>
            <person name="Grandbois E."/>
            <person name="Grewal S."/>
            <person name="Gyaltsen K."/>
            <person name="Hafez N."/>
            <person name="Hagos B."/>
            <person name="Hall J."/>
            <person name="Henson C."/>
            <person name="Hollinger A."/>
            <person name="Honan T."/>
            <person name="Huard M.D."/>
            <person name="Hughes L."/>
            <person name="Hurhula B."/>
            <person name="Husby M.E."/>
            <person name="Kamat A."/>
            <person name="Kanga B."/>
            <person name="Kashin S."/>
            <person name="Khazanovich D."/>
            <person name="Kisner P."/>
            <person name="Lance K."/>
            <person name="Lara M."/>
            <person name="Lee W."/>
            <person name="Lennon N."/>
            <person name="Letendre F."/>
            <person name="LeVine R."/>
            <person name="Lipovsky A."/>
            <person name="Liu X."/>
            <person name="Liu J."/>
            <person name="Liu S."/>
            <person name="Lokyitsang T."/>
            <person name="Lokyitsang Y."/>
            <person name="Lubonja R."/>
            <person name="Lui A."/>
            <person name="MacDonald P."/>
            <person name="Magnisalis V."/>
            <person name="Maru K."/>
            <person name="Matthews C."/>
            <person name="McCusker W."/>
            <person name="McDonough S."/>
            <person name="Mehta T."/>
            <person name="Meldrim J."/>
            <person name="Meneus L."/>
            <person name="Mihai O."/>
            <person name="Mihalev A."/>
            <person name="Mihova T."/>
            <person name="Mittelman R."/>
            <person name="Mlenga V."/>
            <person name="Montmayeur A."/>
            <person name="Mulrain L."/>
            <person name="Navidi A."/>
            <person name="Naylor J."/>
            <person name="Negash T."/>
            <person name="Nguyen T."/>
            <person name="Nguyen N."/>
            <person name="Nicol R."/>
            <person name="Norbu C."/>
            <person name="Norbu N."/>
            <person name="Novod N."/>
            <person name="O'Neill B."/>
            <person name="Osman S."/>
            <person name="Markiewicz E."/>
            <person name="Oyono O.L."/>
            <person name="Patti C."/>
            <person name="Phunkhang P."/>
            <person name="Pierre F."/>
            <person name="Priest M."/>
            <person name="Raghuraman S."/>
            <person name="Rege F."/>
            <person name="Reyes R."/>
            <person name="Rise C."/>
            <person name="Rogov P."/>
            <person name="Ross K."/>
            <person name="Ryan E."/>
            <person name="Settipalli S."/>
            <person name="Shea T."/>
            <person name="Sherpa N."/>
            <person name="Shi L."/>
            <person name="Shih D."/>
            <person name="Sparrow T."/>
            <person name="Spaulding J."/>
            <person name="Stalker J."/>
            <person name="Stange-Thomann N."/>
            <person name="Stavropoulos S."/>
            <person name="Stone C."/>
            <person name="Strader C."/>
            <person name="Tesfaye S."/>
            <person name="Thomson T."/>
            <person name="Thoulutsang Y."/>
            <person name="Thoulutsang D."/>
            <person name="Topham K."/>
            <person name="Topping I."/>
            <person name="Tsamla T."/>
            <person name="Vassiliev H."/>
            <person name="Vo A."/>
            <person name="Wangchuk T."/>
            <person name="Wangdi T."/>
            <person name="Weiand M."/>
            <person name="Wilkinson J."/>
            <person name="Wilson A."/>
            <person name="Yadav S."/>
            <person name="Young G."/>
            <person name="Yu Q."/>
            <person name="Zembek L."/>
            <person name="Zhong D."/>
            <person name="Zimmer A."/>
            <person name="Zwirko Z."/>
            <person name="Jaffe D.B."/>
            <person name="Alvarez P."/>
            <person name="Brockman W."/>
            <person name="Butler J."/>
            <person name="Chin C."/>
            <person name="Gnerre S."/>
            <person name="Grabherr M."/>
            <person name="Kleber M."/>
            <person name="Mauceli E."/>
            <person name="MacCallum I."/>
        </authorList>
    </citation>
    <scope>NUCLEOTIDE SEQUENCE [LARGE SCALE GENOMIC DNA]</scope>
    <source>
        <strain evidence="3">white501</strain>
    </source>
</reference>
<evidence type="ECO:0000256" key="1">
    <source>
        <dbReference type="SAM" id="MobiDB-lite"/>
    </source>
</evidence>
<evidence type="ECO:0000313" key="2">
    <source>
        <dbReference type="EMBL" id="EDX06631.1"/>
    </source>
</evidence>
<name>B4QBL4_DROSI</name>
<dbReference type="Proteomes" id="UP000000304">
    <property type="component" value="Chromosome 2R"/>
</dbReference>
<dbReference type="EMBL" id="CM000362">
    <property type="protein sequence ID" value="EDX06631.1"/>
    <property type="molecule type" value="Genomic_DNA"/>
</dbReference>
<sequence>MMESRDRGGDGDVDDDGGEARHGDKRLKMCKTNSSTTIQHFELDLGRGLPKNNNENRKSRHNKAERQQPQAAAL</sequence>
<feature type="region of interest" description="Disordered" evidence="1">
    <location>
        <begin position="1"/>
        <end position="74"/>
    </location>
</feature>
<feature type="compositionally biased region" description="Basic and acidic residues" evidence="1">
    <location>
        <begin position="54"/>
        <end position="66"/>
    </location>
</feature>
<keyword evidence="3" id="KW-1185">Reference proteome</keyword>
<evidence type="ECO:0000313" key="3">
    <source>
        <dbReference type="Proteomes" id="UP000000304"/>
    </source>
</evidence>
<dbReference type="AlphaFoldDB" id="B4QBL4"/>
<dbReference type="HOGENOM" id="CLU_2690479_0_0_1"/>
<organism evidence="2 3">
    <name type="scientific">Drosophila simulans</name>
    <name type="common">Fruit fly</name>
    <dbReference type="NCBI Taxonomy" id="7240"/>
    <lineage>
        <taxon>Eukaryota</taxon>
        <taxon>Metazoa</taxon>
        <taxon>Ecdysozoa</taxon>
        <taxon>Arthropoda</taxon>
        <taxon>Hexapoda</taxon>
        <taxon>Insecta</taxon>
        <taxon>Pterygota</taxon>
        <taxon>Neoptera</taxon>
        <taxon>Endopterygota</taxon>
        <taxon>Diptera</taxon>
        <taxon>Brachycera</taxon>
        <taxon>Muscomorpha</taxon>
        <taxon>Ephydroidea</taxon>
        <taxon>Drosophilidae</taxon>
        <taxon>Drosophila</taxon>
        <taxon>Sophophora</taxon>
    </lineage>
</organism>
<gene>
    <name evidence="2" type="primary">Dsim\GD25900</name>
    <name evidence="2" type="ORF">Dsim_GD25900</name>
</gene>
<proteinExistence type="predicted"/>
<accession>B4QBL4</accession>
<feature type="compositionally biased region" description="Basic and acidic residues" evidence="1">
    <location>
        <begin position="1"/>
        <end position="10"/>
    </location>
</feature>
<protein>
    <submittedName>
        <fullName evidence="2">GD25900</fullName>
    </submittedName>
</protein>